<dbReference type="SFLD" id="SFLDG01102">
    <property type="entry name" value="Uncharacterised_Radical_SAM_Su"/>
    <property type="match status" value="1"/>
</dbReference>
<dbReference type="NCBIfam" id="TIGR03916">
    <property type="entry name" value="rSAM_link_UDG"/>
    <property type="match status" value="1"/>
</dbReference>
<protein>
    <submittedName>
        <fullName evidence="7">Putative DNA modification/repair radical SAM protein</fullName>
    </submittedName>
</protein>
<evidence type="ECO:0000313" key="7">
    <source>
        <dbReference type="EMBL" id="TKW61403.1"/>
    </source>
</evidence>
<dbReference type="Pfam" id="PF04055">
    <property type="entry name" value="Radical_SAM"/>
    <property type="match status" value="1"/>
</dbReference>
<reference evidence="7 8" key="1">
    <citation type="journal article" date="2017" name="Nat. Commun.">
        <title>In situ click chemistry generation of cyclooxygenase-2 inhibitors.</title>
        <authorList>
            <person name="Bhardwaj A."/>
            <person name="Kaur J."/>
            <person name="Wuest M."/>
            <person name="Wuest F."/>
        </authorList>
    </citation>
    <scope>NUCLEOTIDE SEQUENCE [LARGE SCALE GENOMIC DNA]</scope>
    <source>
        <strain evidence="7">S2_018_000_R2_106</strain>
    </source>
</reference>
<feature type="domain" description="Radical SAM core" evidence="6">
    <location>
        <begin position="63"/>
        <end position="178"/>
    </location>
</feature>
<keyword evidence="4" id="KW-0408">Iron</keyword>
<keyword evidence="2" id="KW-0949">S-adenosyl-L-methionine</keyword>
<name>A0A6N4R2V7_BLAVI</name>
<dbReference type="InterPro" id="IPR058240">
    <property type="entry name" value="rSAM_sf"/>
</dbReference>
<dbReference type="InterPro" id="IPR010994">
    <property type="entry name" value="RuvA_2-like"/>
</dbReference>
<dbReference type="Proteomes" id="UP000320948">
    <property type="component" value="Unassembled WGS sequence"/>
</dbReference>
<proteinExistence type="predicted"/>
<evidence type="ECO:0000256" key="3">
    <source>
        <dbReference type="ARBA" id="ARBA00022723"/>
    </source>
</evidence>
<dbReference type="GO" id="GO:0051536">
    <property type="term" value="F:iron-sulfur cluster binding"/>
    <property type="evidence" value="ECO:0007669"/>
    <property type="project" value="UniProtKB-KW"/>
</dbReference>
<dbReference type="InterPro" id="IPR007197">
    <property type="entry name" value="rSAM"/>
</dbReference>
<evidence type="ECO:0000313" key="8">
    <source>
        <dbReference type="Proteomes" id="UP000320948"/>
    </source>
</evidence>
<evidence type="ECO:0000259" key="6">
    <source>
        <dbReference type="Pfam" id="PF04055"/>
    </source>
</evidence>
<keyword evidence="3" id="KW-0479">Metal-binding</keyword>
<dbReference type="PANTHER" id="PTHR21180">
    <property type="entry name" value="ENDONUCLEASE/EXONUCLEASE/PHOSPHATASE FAMILY DOMAIN-CONTAINING PROTEIN 1"/>
    <property type="match status" value="1"/>
</dbReference>
<dbReference type="AlphaFoldDB" id="A0A6N4R2V7"/>
<dbReference type="InterPro" id="IPR051675">
    <property type="entry name" value="Endo/Exo/Phosphatase_dom_1"/>
</dbReference>
<dbReference type="CDD" id="cd01335">
    <property type="entry name" value="Radical_SAM"/>
    <property type="match status" value="1"/>
</dbReference>
<evidence type="ECO:0000256" key="2">
    <source>
        <dbReference type="ARBA" id="ARBA00022691"/>
    </source>
</evidence>
<dbReference type="SUPFAM" id="SSF102114">
    <property type="entry name" value="Radical SAM enzymes"/>
    <property type="match status" value="1"/>
</dbReference>
<evidence type="ECO:0000256" key="1">
    <source>
        <dbReference type="ARBA" id="ARBA00001966"/>
    </source>
</evidence>
<dbReference type="EMBL" id="VAFM01000001">
    <property type="protein sequence ID" value="TKW61403.1"/>
    <property type="molecule type" value="Genomic_DNA"/>
</dbReference>
<organism evidence="7 8">
    <name type="scientific">Blastochloris viridis</name>
    <name type="common">Rhodopseudomonas viridis</name>
    <dbReference type="NCBI Taxonomy" id="1079"/>
    <lineage>
        <taxon>Bacteria</taxon>
        <taxon>Pseudomonadati</taxon>
        <taxon>Pseudomonadota</taxon>
        <taxon>Alphaproteobacteria</taxon>
        <taxon>Hyphomicrobiales</taxon>
        <taxon>Blastochloridaceae</taxon>
        <taxon>Blastochloris</taxon>
    </lineage>
</organism>
<comment type="cofactor">
    <cofactor evidence="1">
        <name>[4Fe-4S] cluster</name>
        <dbReference type="ChEBI" id="CHEBI:49883"/>
    </cofactor>
</comment>
<comment type="caution">
    <text evidence="7">The sequence shown here is derived from an EMBL/GenBank/DDBJ whole genome shotgun (WGS) entry which is preliminary data.</text>
</comment>
<evidence type="ECO:0000256" key="5">
    <source>
        <dbReference type="ARBA" id="ARBA00023014"/>
    </source>
</evidence>
<dbReference type="SFLD" id="SFLDS00029">
    <property type="entry name" value="Radical_SAM"/>
    <property type="match status" value="1"/>
</dbReference>
<dbReference type="InterPro" id="IPR013785">
    <property type="entry name" value="Aldolase_TIM"/>
</dbReference>
<accession>A0A6N4R2V7</accession>
<dbReference type="Gene3D" id="3.20.20.70">
    <property type="entry name" value="Aldolase class I"/>
    <property type="match status" value="1"/>
</dbReference>
<dbReference type="SUPFAM" id="SSF47781">
    <property type="entry name" value="RuvA domain 2-like"/>
    <property type="match status" value="1"/>
</dbReference>
<keyword evidence="5" id="KW-0411">Iron-sulfur</keyword>
<dbReference type="PANTHER" id="PTHR21180:SF9">
    <property type="entry name" value="TYPE II SECRETION SYSTEM PROTEIN K"/>
    <property type="match status" value="1"/>
</dbReference>
<sequence>MDIAAKLAILSDAAKYDASCASGGGKGDGLKSAKDGGIGNTRTSGICHSFTPDGRCVALLKILLTNFCVFDCKYCVNRVSSDTPRARFSVTEVVNLTLDFYRRNYIEGLFLSSGIIRNSDYTMEQLIAVAKSLRTDHGFGGYIHLKTIPGASDDLLAEAGLYADRLSVNIELPTPADITQLAPEKNHSMLEKNMLRIKIETDDNRDARKTLKKAPVYAPGGQSTQMIVGATPTPDRAILQTAHHMYQSYGMRRVYYSAFSPIPHADNRLPAIAPPLVREHRLYQSDWLLRFYGYSVDEVAPADEPELDLAVDPKVSWALRNPHFFPLDVNKASRQQLLRVPGFGVQGVKRILAARRFGKLRLADLVRMRLSLSRATPFIVTADNNPDTKLLDAPDFAQRIRSRIVQPQQLSLAI</sequence>
<evidence type="ECO:0000256" key="4">
    <source>
        <dbReference type="ARBA" id="ARBA00023004"/>
    </source>
</evidence>
<dbReference type="GO" id="GO:0003824">
    <property type="term" value="F:catalytic activity"/>
    <property type="evidence" value="ECO:0007669"/>
    <property type="project" value="InterPro"/>
</dbReference>
<dbReference type="InterPro" id="IPR023874">
    <property type="entry name" value="DNA_rSAM_put"/>
</dbReference>
<gene>
    <name evidence="7" type="ORF">DI628_01915</name>
</gene>
<dbReference type="GO" id="GO:0046872">
    <property type="term" value="F:metal ion binding"/>
    <property type="evidence" value="ECO:0007669"/>
    <property type="project" value="UniProtKB-KW"/>
</dbReference>